<protein>
    <recommendedName>
        <fullName evidence="3">DUF402 domain-containing protein</fullName>
    </recommendedName>
</protein>
<evidence type="ECO:0000313" key="1">
    <source>
        <dbReference type="EMBL" id="GGC87948.1"/>
    </source>
</evidence>
<evidence type="ECO:0008006" key="3">
    <source>
        <dbReference type="Google" id="ProtNLM"/>
    </source>
</evidence>
<reference evidence="2" key="1">
    <citation type="journal article" date="2019" name="Int. J. Syst. Evol. Microbiol.">
        <title>The Global Catalogue of Microorganisms (GCM) 10K type strain sequencing project: providing services to taxonomists for standard genome sequencing and annotation.</title>
        <authorList>
            <consortium name="The Broad Institute Genomics Platform"/>
            <consortium name="The Broad Institute Genome Sequencing Center for Infectious Disease"/>
            <person name="Wu L."/>
            <person name="Ma J."/>
        </authorList>
    </citation>
    <scope>NUCLEOTIDE SEQUENCE [LARGE SCALE GENOMIC DNA]</scope>
    <source>
        <strain evidence="2">CCM 7282</strain>
    </source>
</reference>
<gene>
    <name evidence="1" type="ORF">GCM10007216_18360</name>
</gene>
<dbReference type="EMBL" id="BMCJ01000003">
    <property type="protein sequence ID" value="GGC87948.1"/>
    <property type="molecule type" value="Genomic_DNA"/>
</dbReference>
<accession>A0ABQ1NZT7</accession>
<organism evidence="1 2">
    <name type="scientific">Thalassobacillus devorans</name>
    <dbReference type="NCBI Taxonomy" id="279813"/>
    <lineage>
        <taxon>Bacteria</taxon>
        <taxon>Bacillati</taxon>
        <taxon>Bacillota</taxon>
        <taxon>Bacilli</taxon>
        <taxon>Bacillales</taxon>
        <taxon>Bacillaceae</taxon>
        <taxon>Thalassobacillus</taxon>
    </lineage>
</organism>
<proteinExistence type="predicted"/>
<comment type="caution">
    <text evidence="1">The sequence shown here is derived from an EMBL/GenBank/DDBJ whole genome shotgun (WGS) entry which is preliminary data.</text>
</comment>
<dbReference type="Proteomes" id="UP000619534">
    <property type="component" value="Unassembled WGS sequence"/>
</dbReference>
<evidence type="ECO:0000313" key="2">
    <source>
        <dbReference type="Proteomes" id="UP000619534"/>
    </source>
</evidence>
<name>A0ABQ1NZT7_9BACI</name>
<keyword evidence="2" id="KW-1185">Reference proteome</keyword>
<sequence>MIKEINGISISYDGRLLRRNPNKVIFSIEYYDSSFFNCLINIDLLNVDVVDNGKKWIYAMKEISDDQYGIHRYKYGEIVNHIHKNIVEFLQKYIDIMYDSVLIDHYSRVYKIS</sequence>